<feature type="domain" description="Acyl-protein synthetase LuxE" evidence="1">
    <location>
        <begin position="8"/>
        <end position="357"/>
    </location>
</feature>
<comment type="caution">
    <text evidence="3">The sequence shown here is derived from an EMBL/GenBank/DDBJ whole genome shotgun (WGS) entry which is preliminary data.</text>
</comment>
<name>A0A928Q679_9FIRM</name>
<dbReference type="InterPro" id="IPR042099">
    <property type="entry name" value="ANL_N_sf"/>
</dbReference>
<dbReference type="Pfam" id="PF04443">
    <property type="entry name" value="LuxE"/>
    <property type="match status" value="1"/>
</dbReference>
<dbReference type="GO" id="GO:0047474">
    <property type="term" value="F:long-chain fatty acid--protein ligase activity"/>
    <property type="evidence" value="ECO:0007669"/>
    <property type="project" value="InterPro"/>
</dbReference>
<accession>A0A928Q679</accession>
<evidence type="ECO:0000313" key="3">
    <source>
        <dbReference type="EMBL" id="MBE6834602.1"/>
    </source>
</evidence>
<protein>
    <submittedName>
        <fullName evidence="3">Acyl-protein synthetase</fullName>
    </submittedName>
</protein>
<evidence type="ECO:0000313" key="2">
    <source>
        <dbReference type="EMBL" id="MBE6833587.1"/>
    </source>
</evidence>
<evidence type="ECO:0000259" key="1">
    <source>
        <dbReference type="Pfam" id="PF04443"/>
    </source>
</evidence>
<sequence length="360" mass="39789">MTKDVAQLLEIPPFSLPQAAKEALFFPAALELTRYHSVHCEPYANILRALEFDPEAAHRTRELPFLPSGLFKAMRLSSVPSEQEYARSLTSSGTTGSQTVHVELDRETAADQQRALAHIAADFIGAARLPMLILDQPSILAHGSGLSARAAGILGFSLFARRRVFALREDFTLDLPAIRMFLEQANGGPFLLFGFTFMVWKYFCQALRKSPEHLDFSGGILIHGGGWKKLLDQAVPPEEFRRALNECCGLHRIYNYYGMAEQAGSVFFQCGAGRFHASELSEVFVRRAEDFSLCEPGEPGILQVLSLLPRSYPGHSILTEDEGVFLGADDCPCGRLGKSFWVTGRLRQAQPRGCSDVYAG</sequence>
<dbReference type="RefSeq" id="WP_326840426.1">
    <property type="nucleotide sequence ID" value="NZ_SVNY01000004.1"/>
</dbReference>
<dbReference type="GO" id="GO:0008218">
    <property type="term" value="P:bioluminescence"/>
    <property type="evidence" value="ECO:0007669"/>
    <property type="project" value="InterPro"/>
</dbReference>
<dbReference type="EMBL" id="SVNY01000009">
    <property type="protein sequence ID" value="MBE6834602.1"/>
    <property type="molecule type" value="Genomic_DNA"/>
</dbReference>
<reference evidence="3" key="1">
    <citation type="submission" date="2019-04" db="EMBL/GenBank/DDBJ databases">
        <title>Evolution of Biomass-Degrading Anaerobic Consortia Revealed by Metagenomics.</title>
        <authorList>
            <person name="Peng X."/>
        </authorList>
    </citation>
    <scope>NUCLEOTIDE SEQUENCE</scope>
    <source>
        <strain evidence="3">SIG551</strain>
    </source>
</reference>
<dbReference type="EMBL" id="SVNY01000004">
    <property type="protein sequence ID" value="MBE6833587.1"/>
    <property type="molecule type" value="Genomic_DNA"/>
</dbReference>
<gene>
    <name evidence="2" type="ORF">E7512_08420</name>
    <name evidence="3" type="ORF">E7512_13680</name>
</gene>
<proteinExistence type="predicted"/>
<dbReference type="InterPro" id="IPR007534">
    <property type="entry name" value="LuxE"/>
</dbReference>
<dbReference type="Proteomes" id="UP000754750">
    <property type="component" value="Unassembled WGS sequence"/>
</dbReference>
<evidence type="ECO:0000313" key="4">
    <source>
        <dbReference type="Proteomes" id="UP000754750"/>
    </source>
</evidence>
<dbReference type="Gene3D" id="3.40.50.12780">
    <property type="entry name" value="N-terminal domain of ligase-like"/>
    <property type="match status" value="1"/>
</dbReference>
<dbReference type="AlphaFoldDB" id="A0A928Q679"/>
<dbReference type="SUPFAM" id="SSF56801">
    <property type="entry name" value="Acetyl-CoA synthetase-like"/>
    <property type="match status" value="1"/>
</dbReference>
<organism evidence="3 4">
    <name type="scientific">Faecalispora sporosphaeroides</name>
    <dbReference type="NCBI Taxonomy" id="1549"/>
    <lineage>
        <taxon>Bacteria</taxon>
        <taxon>Bacillati</taxon>
        <taxon>Bacillota</taxon>
        <taxon>Clostridia</taxon>
        <taxon>Eubacteriales</taxon>
        <taxon>Oscillospiraceae</taxon>
        <taxon>Faecalispora</taxon>
    </lineage>
</organism>